<dbReference type="EMBL" id="AP022227">
    <property type="protein sequence ID" value="BBT40642.1"/>
    <property type="molecule type" value="Genomic_DNA"/>
</dbReference>
<name>A0A6S5D6P6_PSEPU</name>
<reference evidence="2 3" key="1">
    <citation type="submission" date="2019-12" db="EMBL/GenBank/DDBJ databases">
        <title>complete genome sequences of Pseudomonas putida str. WP8-W18-CRE-01 isolated from wastewater treatment plant effluent.</title>
        <authorList>
            <person name="Sekizuka T."/>
            <person name="Itokawa K."/>
            <person name="Yatsu K."/>
            <person name="Inamine Y."/>
            <person name="Kuroda M."/>
        </authorList>
    </citation>
    <scope>NUCLEOTIDE SEQUENCE [LARGE SCALE GENOMIC DNA]</scope>
    <source>
        <strain evidence="2 3">WP8-W18-CRE-01</strain>
    </source>
</reference>
<evidence type="ECO:0000313" key="2">
    <source>
        <dbReference type="EMBL" id="BBT40642.1"/>
    </source>
</evidence>
<organism evidence="2 3">
    <name type="scientific">Pseudomonas putida</name>
    <name type="common">Arthrobacter siderocapsulatus</name>
    <dbReference type="NCBI Taxonomy" id="303"/>
    <lineage>
        <taxon>Bacteria</taxon>
        <taxon>Pseudomonadati</taxon>
        <taxon>Pseudomonadota</taxon>
        <taxon>Gammaproteobacteria</taxon>
        <taxon>Pseudomonadales</taxon>
        <taxon>Pseudomonadaceae</taxon>
        <taxon>Pseudomonas</taxon>
    </lineage>
</organism>
<dbReference type="AlphaFoldDB" id="A0A6S5D6P6"/>
<gene>
    <name evidence="2" type="ORF">WP8W18C01_29830</name>
</gene>
<dbReference type="Proteomes" id="UP000515680">
    <property type="component" value="Chromosome"/>
</dbReference>
<dbReference type="RefSeq" id="WP_043209014.1">
    <property type="nucleotide sequence ID" value="NZ_AP022055.1"/>
</dbReference>
<sequence length="72" mass="8189">MASHLFLISYILDNQPGTCEMRSDEQDISVECARSYLQGLHRGESSSFTDVQVQRIEHEHEPGTSPAHYQQP</sequence>
<feature type="region of interest" description="Disordered" evidence="1">
    <location>
        <begin position="45"/>
        <end position="72"/>
    </location>
</feature>
<evidence type="ECO:0000256" key="1">
    <source>
        <dbReference type="SAM" id="MobiDB-lite"/>
    </source>
</evidence>
<proteinExistence type="predicted"/>
<evidence type="ECO:0000313" key="3">
    <source>
        <dbReference type="Proteomes" id="UP000515680"/>
    </source>
</evidence>
<protein>
    <submittedName>
        <fullName evidence="2">Uncharacterized protein</fullName>
    </submittedName>
</protein>
<accession>A0A6S5D6P6</accession>